<dbReference type="Pfam" id="PF05137">
    <property type="entry name" value="PilN"/>
    <property type="match status" value="1"/>
</dbReference>
<dbReference type="EMBL" id="CP016397">
    <property type="protein sequence ID" value="ASQ45464.1"/>
    <property type="molecule type" value="Genomic_DNA"/>
</dbReference>
<dbReference type="Proteomes" id="UP000201728">
    <property type="component" value="Chromosome"/>
</dbReference>
<evidence type="ECO:0000313" key="3">
    <source>
        <dbReference type="Proteomes" id="UP000201728"/>
    </source>
</evidence>
<dbReference type="PANTHER" id="PTHR40278:SF1">
    <property type="entry name" value="DNA UTILIZATION PROTEIN HOFN"/>
    <property type="match status" value="1"/>
</dbReference>
<protein>
    <submittedName>
        <fullName evidence="2">Fimbrial assembly protein (PilN)</fullName>
    </submittedName>
</protein>
<dbReference type="AlphaFoldDB" id="A0A222P0U0"/>
<dbReference type="OrthoDB" id="5296173at2"/>
<keyword evidence="3" id="KW-1185">Reference proteome</keyword>
<keyword evidence="1" id="KW-0812">Transmembrane</keyword>
<dbReference type="InterPro" id="IPR052534">
    <property type="entry name" value="Extracell_DNA_Util/SecSys_Comp"/>
</dbReference>
<evidence type="ECO:0000256" key="1">
    <source>
        <dbReference type="SAM" id="Phobius"/>
    </source>
</evidence>
<keyword evidence="1" id="KW-1133">Transmembrane helix</keyword>
<proteinExistence type="predicted"/>
<accession>A0A222P0U0</accession>
<evidence type="ECO:0000313" key="2">
    <source>
        <dbReference type="EMBL" id="ASQ45464.1"/>
    </source>
</evidence>
<name>A0A222P0U0_9GAMM</name>
<sequence length="183" mass="21223">MVGINLLPWRKLRELENKRKFKTAIIIGVFAAISLISLMNFFTNDILLEQENKIKILKKEINILNLKVGELSRIKTEINETKTHVLSFINMQNNPAILMHIFDDLSKETPGDVRLVFITFKNKRITIFGQSINHNGINKMTKILSKNKWLVDAKLVEVSKSKNQKKEFNRFKLQANMEIKNGT</sequence>
<dbReference type="PANTHER" id="PTHR40278">
    <property type="entry name" value="DNA UTILIZATION PROTEIN HOFN"/>
    <property type="match status" value="1"/>
</dbReference>
<feature type="transmembrane region" description="Helical" evidence="1">
    <location>
        <begin position="21"/>
        <end position="42"/>
    </location>
</feature>
<dbReference type="KEGG" id="lcd:clem_04530"/>
<keyword evidence="1" id="KW-0472">Membrane</keyword>
<dbReference type="InterPro" id="IPR007813">
    <property type="entry name" value="PilN"/>
</dbReference>
<organism evidence="2 3">
    <name type="scientific">Legionella clemsonensis</name>
    <dbReference type="NCBI Taxonomy" id="1867846"/>
    <lineage>
        <taxon>Bacteria</taxon>
        <taxon>Pseudomonadati</taxon>
        <taxon>Pseudomonadota</taxon>
        <taxon>Gammaproteobacteria</taxon>
        <taxon>Legionellales</taxon>
        <taxon>Legionellaceae</taxon>
        <taxon>Legionella</taxon>
    </lineage>
</organism>
<reference evidence="3" key="1">
    <citation type="submission" date="2016-07" db="EMBL/GenBank/DDBJ databases">
        <authorList>
            <person name="Florea S."/>
            <person name="Webb J.S."/>
            <person name="Jaromczyk J."/>
            <person name="Schardl C.L."/>
        </authorList>
    </citation>
    <scope>NUCLEOTIDE SEQUENCE [LARGE SCALE GENOMIC DNA]</scope>
    <source>
        <strain evidence="3">CDC-D5610</strain>
    </source>
</reference>
<gene>
    <name evidence="2" type="ORF">clem_04530</name>
</gene>
<dbReference type="RefSeq" id="WP_094090516.1">
    <property type="nucleotide sequence ID" value="NZ_CP016397.1"/>
</dbReference>